<evidence type="ECO:0008006" key="4">
    <source>
        <dbReference type="Google" id="ProtNLM"/>
    </source>
</evidence>
<feature type="compositionally biased region" description="Low complexity" evidence="1">
    <location>
        <begin position="696"/>
        <end position="713"/>
    </location>
</feature>
<organism evidence="2 3">
    <name type="scientific">Somion occarium</name>
    <dbReference type="NCBI Taxonomy" id="3059160"/>
    <lineage>
        <taxon>Eukaryota</taxon>
        <taxon>Fungi</taxon>
        <taxon>Dikarya</taxon>
        <taxon>Basidiomycota</taxon>
        <taxon>Agaricomycotina</taxon>
        <taxon>Agaricomycetes</taxon>
        <taxon>Polyporales</taxon>
        <taxon>Cerrenaceae</taxon>
        <taxon>Somion</taxon>
    </lineage>
</organism>
<feature type="compositionally biased region" description="Basic and acidic residues" evidence="1">
    <location>
        <begin position="655"/>
        <end position="665"/>
    </location>
</feature>
<reference evidence="3" key="1">
    <citation type="submission" date="2024-04" db="EMBL/GenBank/DDBJ databases">
        <authorList>
            <person name="Shaw F."/>
            <person name="Minotto A."/>
        </authorList>
    </citation>
    <scope>NUCLEOTIDE SEQUENCE [LARGE SCALE GENOMIC DNA]</scope>
</reference>
<evidence type="ECO:0000313" key="3">
    <source>
        <dbReference type="Proteomes" id="UP001497453"/>
    </source>
</evidence>
<protein>
    <recommendedName>
        <fullName evidence="4">PX domain-containing protein</fullName>
    </recommendedName>
</protein>
<keyword evidence="3" id="KW-1185">Reference proteome</keyword>
<dbReference type="Gene3D" id="3.30.1520.10">
    <property type="entry name" value="Phox-like domain"/>
    <property type="match status" value="1"/>
</dbReference>
<dbReference type="InterPro" id="IPR036871">
    <property type="entry name" value="PX_dom_sf"/>
</dbReference>
<gene>
    <name evidence="2" type="ORF">GFSPODELE1_LOCUS11041</name>
</gene>
<feature type="region of interest" description="Disordered" evidence="1">
    <location>
        <begin position="272"/>
        <end position="311"/>
    </location>
</feature>
<dbReference type="EMBL" id="OZ037952">
    <property type="protein sequence ID" value="CAL1717082.1"/>
    <property type="molecule type" value="Genomic_DNA"/>
</dbReference>
<sequence length="822" mass="90407">MYNPSSSYPAMGEGDGLPATGAIGGAPMQHNIKRAVVKPPPRAFTVKVLDPVRHGGAFSYGIRVCPVIRDFEDGQSSRSSRSSGSSGSMKEYEVWRRWEDCLWFQELLEDEYSHMARLKRQRLAAGKGVKKDGMYKHPDQAASFDSLPPGPEVNSVAKDVHSIIPKLSRKGTLFRPSQATVDQRGREFRAMIEALFEEDVPTLIKELRDSRVIRDFFAYWRRDKDREKKMNEKSTTGASTRNSRASIASSAFSMYFSSSNISLQLPNAYSDLPPSPTSARQPSRTNVGVDIGPTPLSSRVNSMHSPTAPASAPAAMTFTVNKHGSLASAALDDFGTNTVAESQSRVHSSHTTGRRPRAMSLDTHLQDVPVETDEFVDELPIIFSPEDQDWSQSLAPERPSTLEVLPEEDEMASGMSGMTLLTEDLPPPTPRRLRNDSFPERGSHRNAMVFASSAHEPTVVDPDGVLTVEGMHPHDEVQSIADTVDTVMAPKYPHTNSSASTYSSTSFSNMSDSSSWRASIASFTSFAPSASTDCFEDAMAEVEQALADSERRPRHAPRASVATMNSILSDSSVDAVIPKRFMQSTPTGLRRSLSAGSQRRAVPTLTIPTEEVWYEQQEELIDAYFYDPTLRSSAENREEALEGVPVEVPEEIPEEPPHTPGRERISQSVTQSISTPERYPRPFQNRPPGQFHLPWSPEATSPTPTSASSLRSASNADTFTIKVAQGETAVLLRAAYTMSLDQVRERIKDKFASQEGISLSPNFVVAIATSATMKAPRGRPRSHSTSAVGLVNTSGLRYITTEFEWQELISTCSSKLTLRIIH</sequence>
<proteinExistence type="predicted"/>
<feature type="compositionally biased region" description="Basic and acidic residues" evidence="1">
    <location>
        <begin position="129"/>
        <end position="139"/>
    </location>
</feature>
<feature type="compositionally biased region" description="Polar residues" evidence="1">
    <location>
        <begin position="666"/>
        <end position="675"/>
    </location>
</feature>
<feature type="region of interest" description="Disordered" evidence="1">
    <location>
        <begin position="129"/>
        <end position="150"/>
    </location>
</feature>
<feature type="compositionally biased region" description="Low complexity" evidence="1">
    <location>
        <begin position="302"/>
        <end position="311"/>
    </location>
</feature>
<feature type="region of interest" description="Disordered" evidence="1">
    <location>
        <begin position="636"/>
        <end position="713"/>
    </location>
</feature>
<name>A0ABP1EBR0_9APHY</name>
<accession>A0ABP1EBR0</accession>
<evidence type="ECO:0000256" key="1">
    <source>
        <dbReference type="SAM" id="MobiDB-lite"/>
    </source>
</evidence>
<feature type="compositionally biased region" description="Polar residues" evidence="1">
    <location>
        <begin position="277"/>
        <end position="286"/>
    </location>
</feature>
<evidence type="ECO:0000313" key="2">
    <source>
        <dbReference type="EMBL" id="CAL1717082.1"/>
    </source>
</evidence>
<dbReference type="Proteomes" id="UP001497453">
    <property type="component" value="Chromosome 9"/>
</dbReference>